<evidence type="ECO:0000313" key="5">
    <source>
        <dbReference type="EMBL" id="TQL57235.1"/>
    </source>
</evidence>
<sequence>MRFSPSFAGAAAVATAVAAALILAGCGAAPTSSQNPAPQTSVGEPKAADPRPLDEGALVGVIQYSFVATSWDEDEVLLSDLLRERGFDFEGVRNISEDQTFSEKIDEWARRGAAAIVVESQRWDEDAASVAQAREAGVRFISYVKRPAPSVPVDAHVGVQDGAYARAQLQTLVEMLEGAGTPKPWHIANIGTSAELGDGDLQRGTDVRRAADNESAIAELVEAGVLADAGDVIVHDYQSAKETKASKAATLRWIDEQADLAGIVLADSASTWLMYDGPEKLPIVGLGGTFDGVESVVRSEARATVYVSASKLVEGVGSALDALASGTANQLPTLVGDFATPVPLVAIEPVVVTHDNWETALADDESMLEMIRSTAAQVD</sequence>
<dbReference type="GO" id="GO:0030288">
    <property type="term" value="C:outer membrane-bounded periplasmic space"/>
    <property type="evidence" value="ECO:0007669"/>
    <property type="project" value="TreeGrafter"/>
</dbReference>
<dbReference type="SUPFAM" id="SSF53822">
    <property type="entry name" value="Periplasmic binding protein-like I"/>
    <property type="match status" value="1"/>
</dbReference>
<dbReference type="GO" id="GO:0030246">
    <property type="term" value="F:carbohydrate binding"/>
    <property type="evidence" value="ECO:0007669"/>
    <property type="project" value="TreeGrafter"/>
</dbReference>
<feature type="chain" id="PRO_5021831164" evidence="4">
    <location>
        <begin position="29"/>
        <end position="379"/>
    </location>
</feature>
<keyword evidence="6" id="KW-1185">Reference proteome</keyword>
<evidence type="ECO:0000313" key="6">
    <source>
        <dbReference type="Proteomes" id="UP000315389"/>
    </source>
</evidence>
<dbReference type="OrthoDB" id="5143318at2"/>
<dbReference type="InterPro" id="IPR028082">
    <property type="entry name" value="Peripla_BP_I"/>
</dbReference>
<gene>
    <name evidence="5" type="ORF">FB461_2356</name>
</gene>
<dbReference type="PANTHER" id="PTHR30036:SF1">
    <property type="entry name" value="D-XYLOSE-BINDING PERIPLASMIC PROTEIN"/>
    <property type="match status" value="1"/>
</dbReference>
<feature type="signal peptide" evidence="4">
    <location>
        <begin position="1"/>
        <end position="28"/>
    </location>
</feature>
<evidence type="ECO:0000256" key="1">
    <source>
        <dbReference type="ARBA" id="ARBA00004196"/>
    </source>
</evidence>
<feature type="region of interest" description="Disordered" evidence="3">
    <location>
        <begin position="30"/>
        <end position="50"/>
    </location>
</feature>
<keyword evidence="2 4" id="KW-0732">Signal</keyword>
<name>A0A542ZA89_RARFA</name>
<dbReference type="EMBL" id="VFOS01000005">
    <property type="protein sequence ID" value="TQL57235.1"/>
    <property type="molecule type" value="Genomic_DNA"/>
</dbReference>
<comment type="caution">
    <text evidence="5">The sequence shown here is derived from an EMBL/GenBank/DDBJ whole genome shotgun (WGS) entry which is preliminary data.</text>
</comment>
<feature type="compositionally biased region" description="Polar residues" evidence="3">
    <location>
        <begin position="30"/>
        <end position="42"/>
    </location>
</feature>
<dbReference type="RefSeq" id="WP_142122264.1">
    <property type="nucleotide sequence ID" value="NZ_BAAASV010000002.1"/>
</dbReference>
<dbReference type="PROSITE" id="PS51257">
    <property type="entry name" value="PROKAR_LIPOPROTEIN"/>
    <property type="match status" value="1"/>
</dbReference>
<reference evidence="5 6" key="1">
    <citation type="submission" date="2019-06" db="EMBL/GenBank/DDBJ databases">
        <title>Sequencing the genomes of 1000 actinobacteria strains.</title>
        <authorList>
            <person name="Klenk H.-P."/>
        </authorList>
    </citation>
    <scope>NUCLEOTIDE SEQUENCE [LARGE SCALE GENOMIC DNA]</scope>
    <source>
        <strain evidence="5 6">DSM 4813</strain>
    </source>
</reference>
<dbReference type="Gene3D" id="3.40.50.2300">
    <property type="match status" value="2"/>
</dbReference>
<organism evidence="5 6">
    <name type="scientific">Rarobacter faecitabidus</name>
    <dbReference type="NCBI Taxonomy" id="13243"/>
    <lineage>
        <taxon>Bacteria</taxon>
        <taxon>Bacillati</taxon>
        <taxon>Actinomycetota</taxon>
        <taxon>Actinomycetes</taxon>
        <taxon>Micrococcales</taxon>
        <taxon>Rarobacteraceae</taxon>
        <taxon>Rarobacter</taxon>
    </lineage>
</organism>
<evidence type="ECO:0000256" key="3">
    <source>
        <dbReference type="SAM" id="MobiDB-lite"/>
    </source>
</evidence>
<dbReference type="InterPro" id="IPR050555">
    <property type="entry name" value="Bact_Solute-Bind_Prot2"/>
</dbReference>
<evidence type="ECO:0000256" key="2">
    <source>
        <dbReference type="ARBA" id="ARBA00022729"/>
    </source>
</evidence>
<comment type="subcellular location">
    <subcellularLocation>
        <location evidence="1">Cell envelope</location>
    </subcellularLocation>
</comment>
<dbReference type="Proteomes" id="UP000315389">
    <property type="component" value="Unassembled WGS sequence"/>
</dbReference>
<dbReference type="PANTHER" id="PTHR30036">
    <property type="entry name" value="D-XYLOSE-BINDING PERIPLASMIC PROTEIN"/>
    <property type="match status" value="1"/>
</dbReference>
<proteinExistence type="predicted"/>
<accession>A0A542ZA89</accession>
<protein>
    <submittedName>
        <fullName evidence="5">ABC-type xylose transport system substrate-binding protein</fullName>
    </submittedName>
</protein>
<dbReference type="AlphaFoldDB" id="A0A542ZA89"/>
<evidence type="ECO:0000256" key="4">
    <source>
        <dbReference type="SAM" id="SignalP"/>
    </source>
</evidence>